<dbReference type="PATRIC" id="fig|423471.3.peg.2336"/>
<dbReference type="NCBIfam" id="TIGR00126">
    <property type="entry name" value="deoC"/>
    <property type="match status" value="1"/>
</dbReference>
<reference evidence="8 9" key="1">
    <citation type="journal article" date="2011" name="Front. Microbiol.">
        <title>Two Strains of Crocosphaera watsonii with Highly Conserved Genomes are Distinguished by Strain-Specific Features.</title>
        <authorList>
            <person name="Bench S.R."/>
            <person name="Ilikchyan I.N."/>
            <person name="Tripp H.J."/>
            <person name="Zehr J.P."/>
        </authorList>
    </citation>
    <scope>NUCLEOTIDE SEQUENCE [LARGE SCALE GENOMIC DNA]</scope>
    <source>
        <strain evidence="8 9">WH 0003</strain>
    </source>
</reference>
<dbReference type="Pfam" id="PF01791">
    <property type="entry name" value="DeoC"/>
    <property type="match status" value="1"/>
</dbReference>
<evidence type="ECO:0000256" key="2">
    <source>
        <dbReference type="ARBA" id="ARBA00022490"/>
    </source>
</evidence>
<comment type="caution">
    <text evidence="8">The sequence shown here is derived from an EMBL/GenBank/DDBJ whole genome shotgun (WGS) entry which is preliminary data.</text>
</comment>
<keyword evidence="2 7" id="KW-0963">Cytoplasm</keyword>
<accession>G5J4R6</accession>
<dbReference type="RefSeq" id="WP_007307104.1">
    <property type="nucleotide sequence ID" value="NZ_AESD01000371.1"/>
</dbReference>
<evidence type="ECO:0000256" key="7">
    <source>
        <dbReference type="HAMAP-Rule" id="MF_00114"/>
    </source>
</evidence>
<comment type="pathway">
    <text evidence="7">Carbohydrate degradation; 2-deoxy-D-ribose 1-phosphate degradation; D-glyceraldehyde 3-phosphate and acetaldehyde from 2-deoxy-alpha-D-ribose 1-phosphate: step 2/2.</text>
</comment>
<dbReference type="GO" id="GO:0005737">
    <property type="term" value="C:cytoplasm"/>
    <property type="evidence" value="ECO:0007669"/>
    <property type="project" value="UniProtKB-SubCell"/>
</dbReference>
<dbReference type="PIRSF" id="PIRSF001357">
    <property type="entry name" value="DeoC"/>
    <property type="match status" value="1"/>
</dbReference>
<dbReference type="GO" id="GO:0004139">
    <property type="term" value="F:deoxyribose-phosphate aldolase activity"/>
    <property type="evidence" value="ECO:0007669"/>
    <property type="project" value="UniProtKB-UniRule"/>
</dbReference>
<sequence>MIEKDVTIDIATYIDHSLLNPTATPEDVEECCKQAQHFGFPTICVYPSAVSQTVKLVHDKKITVCTVIGFPTGANTSSTKLYEAQEATENGATELDIMLNLGFLKAGNSEAIYNEISAICEATGQTIKVILETNLLTETEKQLAAEISMDAGANYLKTSSGWFGGATVADVRFLSKIAEGRVGIKASGGIKTLDQAYALIEAGATRLGTSHGVALVESQNG</sequence>
<evidence type="ECO:0000256" key="5">
    <source>
        <dbReference type="ARBA" id="ARBA00048791"/>
    </source>
</evidence>
<dbReference type="InterPro" id="IPR002915">
    <property type="entry name" value="DeoC/FbaB/LacD_aldolase"/>
</dbReference>
<dbReference type="SMART" id="SM01133">
    <property type="entry name" value="DeoC"/>
    <property type="match status" value="1"/>
</dbReference>
<name>G5J4R6_CROWT</name>
<dbReference type="InterPro" id="IPR011343">
    <property type="entry name" value="DeoC"/>
</dbReference>
<proteinExistence type="inferred from homology"/>
<dbReference type="CDD" id="cd00959">
    <property type="entry name" value="DeoC"/>
    <property type="match status" value="1"/>
</dbReference>
<dbReference type="Proteomes" id="UP000003477">
    <property type="component" value="Unassembled WGS sequence"/>
</dbReference>
<feature type="active site" description="Schiff-base intermediate with acetaldehyde" evidence="7">
    <location>
        <position position="157"/>
    </location>
</feature>
<comment type="subcellular location">
    <subcellularLocation>
        <location evidence="7">Cytoplasm</location>
    </subcellularLocation>
</comment>
<dbReference type="GeneID" id="88766152"/>
<dbReference type="GO" id="GO:0016052">
    <property type="term" value="P:carbohydrate catabolic process"/>
    <property type="evidence" value="ECO:0007669"/>
    <property type="project" value="TreeGrafter"/>
</dbReference>
<evidence type="ECO:0000256" key="6">
    <source>
        <dbReference type="ARBA" id="ARBA00056337"/>
    </source>
</evidence>
<dbReference type="PANTHER" id="PTHR10889">
    <property type="entry name" value="DEOXYRIBOSE-PHOSPHATE ALDOLASE"/>
    <property type="match status" value="1"/>
</dbReference>
<gene>
    <name evidence="7" type="primary">deoC</name>
    <name evidence="8" type="ORF">CWATWH0003_2483</name>
</gene>
<dbReference type="AlphaFoldDB" id="G5J4R6"/>
<dbReference type="GO" id="GO:0006018">
    <property type="term" value="P:2-deoxyribose 1-phosphate catabolic process"/>
    <property type="evidence" value="ECO:0007669"/>
    <property type="project" value="UniProtKB-UniRule"/>
</dbReference>
<keyword evidence="4 7" id="KW-0704">Schiff base</keyword>
<keyword evidence="3 7" id="KW-0456">Lyase</keyword>
<feature type="active site" description="Proton donor/acceptor" evidence="7">
    <location>
        <position position="185"/>
    </location>
</feature>
<dbReference type="InterPro" id="IPR013785">
    <property type="entry name" value="Aldolase_TIM"/>
</dbReference>
<evidence type="ECO:0000256" key="1">
    <source>
        <dbReference type="ARBA" id="ARBA00010936"/>
    </source>
</evidence>
<comment type="similarity">
    <text evidence="1 7">Belongs to the DeoC/FbaB aldolase family. DeoC type 1 subfamily.</text>
</comment>
<dbReference type="EC" id="4.1.2.4" evidence="7"/>
<dbReference type="SUPFAM" id="SSF51569">
    <property type="entry name" value="Aldolase"/>
    <property type="match status" value="1"/>
</dbReference>
<dbReference type="UniPathway" id="UPA00002">
    <property type="reaction ID" value="UER00468"/>
</dbReference>
<dbReference type="GO" id="GO:0009264">
    <property type="term" value="P:deoxyribonucleotide catabolic process"/>
    <property type="evidence" value="ECO:0007669"/>
    <property type="project" value="UniProtKB-UniRule"/>
</dbReference>
<protein>
    <recommendedName>
        <fullName evidence="7">Deoxyribose-phosphate aldolase</fullName>
        <shortName evidence="7">DERA</shortName>
        <ecNumber evidence="7">4.1.2.4</ecNumber>
    </recommendedName>
    <alternativeName>
        <fullName evidence="7">2-deoxy-D-ribose 5-phosphate aldolase</fullName>
    </alternativeName>
    <alternativeName>
        <fullName evidence="7">Phosphodeoxyriboaldolase</fullName>
        <shortName evidence="7">Deoxyriboaldolase</shortName>
    </alternativeName>
</protein>
<evidence type="ECO:0000313" key="9">
    <source>
        <dbReference type="Proteomes" id="UP000003477"/>
    </source>
</evidence>
<dbReference type="EMBL" id="AESD01000371">
    <property type="protein sequence ID" value="EHJ12807.1"/>
    <property type="molecule type" value="Genomic_DNA"/>
</dbReference>
<evidence type="ECO:0000313" key="8">
    <source>
        <dbReference type="EMBL" id="EHJ12807.1"/>
    </source>
</evidence>
<dbReference type="Gene3D" id="3.20.20.70">
    <property type="entry name" value="Aldolase class I"/>
    <property type="match status" value="1"/>
</dbReference>
<dbReference type="InterPro" id="IPR028581">
    <property type="entry name" value="DeoC_typeI"/>
</dbReference>
<feature type="active site" description="Proton donor/acceptor" evidence="7">
    <location>
        <position position="96"/>
    </location>
</feature>
<dbReference type="HAMAP" id="MF_00114">
    <property type="entry name" value="DeoC_type1"/>
    <property type="match status" value="1"/>
</dbReference>
<comment type="function">
    <text evidence="6 7">Catalyzes a reversible aldol reaction between acetaldehyde and D-glyceraldehyde 3-phosphate to generate 2-deoxy-D-ribose 5-phosphate.</text>
</comment>
<evidence type="ECO:0000256" key="3">
    <source>
        <dbReference type="ARBA" id="ARBA00023239"/>
    </source>
</evidence>
<comment type="catalytic activity">
    <reaction evidence="5 7">
        <text>2-deoxy-D-ribose 5-phosphate = D-glyceraldehyde 3-phosphate + acetaldehyde</text>
        <dbReference type="Rhea" id="RHEA:12821"/>
        <dbReference type="ChEBI" id="CHEBI:15343"/>
        <dbReference type="ChEBI" id="CHEBI:59776"/>
        <dbReference type="ChEBI" id="CHEBI:62877"/>
        <dbReference type="EC" id="4.1.2.4"/>
    </reaction>
</comment>
<organism evidence="8 9">
    <name type="scientific">Crocosphaera watsonii WH 0003</name>
    <dbReference type="NCBI Taxonomy" id="423471"/>
    <lineage>
        <taxon>Bacteria</taxon>
        <taxon>Bacillati</taxon>
        <taxon>Cyanobacteriota</taxon>
        <taxon>Cyanophyceae</taxon>
        <taxon>Oscillatoriophycideae</taxon>
        <taxon>Chroococcales</taxon>
        <taxon>Aphanothecaceae</taxon>
        <taxon>Crocosphaera</taxon>
    </lineage>
</organism>
<evidence type="ECO:0000256" key="4">
    <source>
        <dbReference type="ARBA" id="ARBA00023270"/>
    </source>
</evidence>
<dbReference type="PANTHER" id="PTHR10889:SF1">
    <property type="entry name" value="DEOXYRIBOSE-PHOSPHATE ALDOLASE"/>
    <property type="match status" value="1"/>
</dbReference>
<dbReference type="FunFam" id="3.20.20.70:FF:000044">
    <property type="entry name" value="Deoxyribose-phosphate aldolase"/>
    <property type="match status" value="1"/>
</dbReference>